<protein>
    <recommendedName>
        <fullName evidence="3">Pentatricopeptide repeat-containing protein</fullName>
    </recommendedName>
</protein>
<dbReference type="InterPro" id="IPR046960">
    <property type="entry name" value="PPR_At4g14850-like_plant"/>
</dbReference>
<dbReference type="OrthoDB" id="185373at2759"/>
<dbReference type="Proteomes" id="UP000886520">
    <property type="component" value="Chromosome 7"/>
</dbReference>
<keyword evidence="2" id="KW-1185">Reference proteome</keyword>
<reference evidence="1" key="1">
    <citation type="submission" date="2021-01" db="EMBL/GenBank/DDBJ databases">
        <title>Adiantum capillus-veneris genome.</title>
        <authorList>
            <person name="Fang Y."/>
            <person name="Liao Q."/>
        </authorList>
    </citation>
    <scope>NUCLEOTIDE SEQUENCE</scope>
    <source>
        <strain evidence="1">H3</strain>
        <tissue evidence="1">Leaf</tissue>
    </source>
</reference>
<dbReference type="GO" id="GO:0009451">
    <property type="term" value="P:RNA modification"/>
    <property type="evidence" value="ECO:0007669"/>
    <property type="project" value="InterPro"/>
</dbReference>
<comment type="caution">
    <text evidence="1">The sequence shown here is derived from an EMBL/GenBank/DDBJ whole genome shotgun (WGS) entry which is preliminary data.</text>
</comment>
<accession>A0A9D4ZM31</accession>
<evidence type="ECO:0000313" key="1">
    <source>
        <dbReference type="EMBL" id="KAI5077755.1"/>
    </source>
</evidence>
<evidence type="ECO:0008006" key="3">
    <source>
        <dbReference type="Google" id="ProtNLM"/>
    </source>
</evidence>
<dbReference type="PANTHER" id="PTHR47926">
    <property type="entry name" value="PENTATRICOPEPTIDE REPEAT-CONTAINING PROTEIN"/>
    <property type="match status" value="1"/>
</dbReference>
<name>A0A9D4ZM31_ADICA</name>
<dbReference type="GO" id="GO:0003723">
    <property type="term" value="F:RNA binding"/>
    <property type="evidence" value="ECO:0007669"/>
    <property type="project" value="InterPro"/>
</dbReference>
<proteinExistence type="predicted"/>
<dbReference type="PANTHER" id="PTHR47926:SF382">
    <property type="entry name" value="PENTACOTRIPEPTIDE-REPEAT REGION OF PRORP DOMAIN-CONTAINING PROTEIN"/>
    <property type="match status" value="1"/>
</dbReference>
<sequence>MKQEGGPEHYSCMVDLLGRAGALMEASDILNSMPLLLNDVGQTSLLGNSNAHGNVQLGSCCFEQLYLSAPVDGSGSVRFSSIYADVFECKDDGLEDLKATDGHQ</sequence>
<gene>
    <name evidence="1" type="ORF">GOP47_0007579</name>
</gene>
<organism evidence="1 2">
    <name type="scientific">Adiantum capillus-veneris</name>
    <name type="common">Maidenhair fern</name>
    <dbReference type="NCBI Taxonomy" id="13818"/>
    <lineage>
        <taxon>Eukaryota</taxon>
        <taxon>Viridiplantae</taxon>
        <taxon>Streptophyta</taxon>
        <taxon>Embryophyta</taxon>
        <taxon>Tracheophyta</taxon>
        <taxon>Polypodiopsida</taxon>
        <taxon>Polypodiidae</taxon>
        <taxon>Polypodiales</taxon>
        <taxon>Pteridineae</taxon>
        <taxon>Pteridaceae</taxon>
        <taxon>Vittarioideae</taxon>
        <taxon>Adiantum</taxon>
    </lineage>
</organism>
<evidence type="ECO:0000313" key="2">
    <source>
        <dbReference type="Proteomes" id="UP000886520"/>
    </source>
</evidence>
<dbReference type="EMBL" id="JABFUD020000007">
    <property type="protein sequence ID" value="KAI5077755.1"/>
    <property type="molecule type" value="Genomic_DNA"/>
</dbReference>
<dbReference type="AlphaFoldDB" id="A0A9D4ZM31"/>